<gene>
    <name evidence="2" type="ORF">BINDI_0800</name>
</gene>
<reference evidence="2 3" key="1">
    <citation type="journal article" date="2014" name="Appl. Environ. Microbiol.">
        <title>Genomic encyclopedia of type strains of the genus Bifidobacterium.</title>
        <authorList>
            <person name="Milani C."/>
            <person name="Lugli G.A."/>
            <person name="Duranti S."/>
            <person name="Turroni F."/>
            <person name="Bottacini F."/>
            <person name="Mangifesta M."/>
            <person name="Sanchez B."/>
            <person name="Viappiani A."/>
            <person name="Mancabelli L."/>
            <person name="Taminiau B."/>
            <person name="Delcenserie V."/>
            <person name="Barrangou R."/>
            <person name="Margolles A."/>
            <person name="van Sinderen D."/>
            <person name="Ventura M."/>
        </authorList>
    </citation>
    <scope>NUCLEOTIDE SEQUENCE [LARGE SCALE GENOMIC DNA]</scope>
    <source>
        <strain evidence="2 3">LMG 11587</strain>
    </source>
</reference>
<evidence type="ECO:0000313" key="3">
    <source>
        <dbReference type="Proteomes" id="UP000028569"/>
    </source>
</evidence>
<dbReference type="InterPro" id="IPR036388">
    <property type="entry name" value="WH-like_DNA-bd_sf"/>
</dbReference>
<dbReference type="InterPro" id="IPR036390">
    <property type="entry name" value="WH_DNA-bd_sf"/>
</dbReference>
<organism evidence="2 3">
    <name type="scientific">Bifidobacterium [indicum] DSM 20214 = LMG 11587</name>
    <dbReference type="NCBI Taxonomy" id="1341694"/>
    <lineage>
        <taxon>Bacteria</taxon>
        <taxon>Bacillati</taxon>
        <taxon>Actinomycetota</taxon>
        <taxon>Actinomycetes</taxon>
        <taxon>Bifidobacteriales</taxon>
        <taxon>Bifidobacteriaceae</taxon>
        <taxon>Bifidobacterium</taxon>
    </lineage>
</organism>
<proteinExistence type="predicted"/>
<dbReference type="AlphaFoldDB" id="A0A087VUP9"/>
<dbReference type="Proteomes" id="UP000028569">
    <property type="component" value="Chromosome"/>
</dbReference>
<accession>A0A087VUP9</accession>
<feature type="domain" description="Transcription regulator PadR N-terminal" evidence="1">
    <location>
        <begin position="10"/>
        <end position="85"/>
    </location>
</feature>
<dbReference type="Pfam" id="PF03551">
    <property type="entry name" value="PadR"/>
    <property type="match status" value="1"/>
</dbReference>
<dbReference type="PANTHER" id="PTHR33169:SF14">
    <property type="entry name" value="TRANSCRIPTIONAL REGULATOR RV3488"/>
    <property type="match status" value="1"/>
</dbReference>
<evidence type="ECO:0000313" key="2">
    <source>
        <dbReference type="EMBL" id="AIC92072.1"/>
    </source>
</evidence>
<dbReference type="KEGG" id="bii:BINDI_0800"/>
<dbReference type="InterPro" id="IPR052509">
    <property type="entry name" value="Metal_resp_DNA-bind_regulator"/>
</dbReference>
<dbReference type="EMBL" id="CP006018">
    <property type="protein sequence ID" value="AIC92072.1"/>
    <property type="molecule type" value="Genomic_DNA"/>
</dbReference>
<dbReference type="Gene3D" id="1.10.10.10">
    <property type="entry name" value="Winged helix-like DNA-binding domain superfamily/Winged helix DNA-binding domain"/>
    <property type="match status" value="1"/>
</dbReference>
<sequence>MGANSTKLLVLGVVTLREPTYGYEIEKELKNWNADKWAGIARASVYNQLKSLTKNGMLKFDSTIKPENRPTQYLYRITEQGKKEFYSLLREQLNDHDPQPGDLMPILSFIPFLPQEEISNACLKRIRYYSSFIESFDSEMGKWFPPETARISYIKEIFYREKAAIVAEKTWLMDFLNRLPSYYNA</sequence>
<dbReference type="OrthoDB" id="8443918at2"/>
<dbReference type="SUPFAM" id="SSF46785">
    <property type="entry name" value="Winged helix' DNA-binding domain"/>
    <property type="match status" value="1"/>
</dbReference>
<protein>
    <submittedName>
        <fullName evidence="2">Transcriptional regulator</fullName>
    </submittedName>
</protein>
<dbReference type="PANTHER" id="PTHR33169">
    <property type="entry name" value="PADR-FAMILY TRANSCRIPTIONAL REGULATOR"/>
    <property type="match status" value="1"/>
</dbReference>
<keyword evidence="3" id="KW-1185">Reference proteome</keyword>
<dbReference type="InterPro" id="IPR005149">
    <property type="entry name" value="Tscrpt_reg_PadR_N"/>
</dbReference>
<dbReference type="HOGENOM" id="CLU_089258_4_1_11"/>
<dbReference type="RefSeq" id="WP_033490277.1">
    <property type="nucleotide sequence ID" value="NZ_CP006018.1"/>
</dbReference>
<evidence type="ECO:0000259" key="1">
    <source>
        <dbReference type="Pfam" id="PF03551"/>
    </source>
</evidence>
<name>A0A087VUP9_9BIFI</name>